<dbReference type="OrthoDB" id="48057at2759"/>
<feature type="region of interest" description="Disordered" evidence="3">
    <location>
        <begin position="489"/>
        <end position="512"/>
    </location>
</feature>
<feature type="region of interest" description="Disordered" evidence="3">
    <location>
        <begin position="278"/>
        <end position="298"/>
    </location>
</feature>
<gene>
    <name evidence="5" type="ORF">SDRG_05128</name>
</gene>
<dbReference type="Pfam" id="PF00169">
    <property type="entry name" value="PH"/>
    <property type="match status" value="1"/>
</dbReference>
<accession>T0QS63</accession>
<dbReference type="STRING" id="1156394.T0QS63"/>
<feature type="domain" description="PH" evidence="4">
    <location>
        <begin position="372"/>
        <end position="484"/>
    </location>
</feature>
<dbReference type="SMART" id="SM00028">
    <property type="entry name" value="TPR"/>
    <property type="match status" value="3"/>
</dbReference>
<dbReference type="InParanoid" id="T0QS63"/>
<keyword evidence="1" id="KW-0677">Repeat</keyword>
<evidence type="ECO:0000313" key="6">
    <source>
        <dbReference type="Proteomes" id="UP000030762"/>
    </source>
</evidence>
<feature type="compositionally biased region" description="Polar residues" evidence="3">
    <location>
        <begin position="214"/>
        <end position="226"/>
    </location>
</feature>
<keyword evidence="6" id="KW-1185">Reference proteome</keyword>
<dbReference type="RefSeq" id="XP_008609046.1">
    <property type="nucleotide sequence ID" value="XM_008610824.1"/>
</dbReference>
<dbReference type="InterPro" id="IPR011990">
    <property type="entry name" value="TPR-like_helical_dom_sf"/>
</dbReference>
<evidence type="ECO:0000259" key="4">
    <source>
        <dbReference type="PROSITE" id="PS50003"/>
    </source>
</evidence>
<dbReference type="CDD" id="cd00821">
    <property type="entry name" value="PH"/>
    <property type="match status" value="1"/>
</dbReference>
<feature type="region of interest" description="Disordered" evidence="3">
    <location>
        <begin position="214"/>
        <end position="260"/>
    </location>
</feature>
<evidence type="ECO:0000256" key="3">
    <source>
        <dbReference type="SAM" id="MobiDB-lite"/>
    </source>
</evidence>
<feature type="compositionally biased region" description="Pro residues" evidence="3">
    <location>
        <begin position="497"/>
        <end position="512"/>
    </location>
</feature>
<dbReference type="SUPFAM" id="SSF48452">
    <property type="entry name" value="TPR-like"/>
    <property type="match status" value="1"/>
</dbReference>
<name>T0QS63_SAPDV</name>
<dbReference type="PANTHER" id="PTHR45641">
    <property type="entry name" value="TETRATRICOPEPTIDE REPEAT PROTEIN (AFU_ORTHOLOGUE AFUA_6G03870)"/>
    <property type="match status" value="1"/>
</dbReference>
<sequence>MALVRRPSMLTMRSGAATNILIEVKQKTRRSLDALERQYGEFDINIADQLGQLSLYCIMGGEYDEALPLLHRKLVIHEKFGPDESIGDTYQQLGTTYRLYANYLLAAQHFEKARSHRERLYGTNSAKVAETLSSLAVLHHCQGNTAVAEDYHTQSLVAFYESTEEEDVQSEEIPWEVFKRLRQQQTHPPSTAQNSMTLLKGTIRKTIQAAVLQETTAPPVSSTSIASADDFEPPKLRMRSLSDGALPLHTPPTSSNGATDRPKVAQLLKKQLSTSFDSTIVPDSPMETSQGHFPETTHEPITSFPVLVERVDSVKRKHASGLGFPGIEREMNRLACDIGLIAAGDLRQVGLLMLGLLQDTVKLSSQLDQKKLPVLEGYLEKKSSSIFRGWERRWFKVDTRTLVMTYFHSKEDQMRGFAPRGSFALSRITHLVTHTHLRGNRYAFDIVVDLGTRANPHATRTFELRCESEADLKYWVDTIEKYQAFSRRTSSNATALPPLPPSPPTSPPTSQN</sequence>
<dbReference type="VEuPathDB" id="FungiDB:SDRG_05128"/>
<dbReference type="InterPro" id="IPR001849">
    <property type="entry name" value="PH_domain"/>
</dbReference>
<dbReference type="SUPFAM" id="SSF50729">
    <property type="entry name" value="PH domain-like"/>
    <property type="match status" value="1"/>
</dbReference>
<dbReference type="EMBL" id="JH767144">
    <property type="protein sequence ID" value="EQC37526.1"/>
    <property type="molecule type" value="Genomic_DNA"/>
</dbReference>
<dbReference type="PROSITE" id="PS50003">
    <property type="entry name" value="PH_DOMAIN"/>
    <property type="match status" value="1"/>
</dbReference>
<protein>
    <recommendedName>
        <fullName evidence="4">PH domain-containing protein</fullName>
    </recommendedName>
</protein>
<organism evidence="5 6">
    <name type="scientific">Saprolegnia diclina (strain VS20)</name>
    <dbReference type="NCBI Taxonomy" id="1156394"/>
    <lineage>
        <taxon>Eukaryota</taxon>
        <taxon>Sar</taxon>
        <taxon>Stramenopiles</taxon>
        <taxon>Oomycota</taxon>
        <taxon>Saprolegniomycetes</taxon>
        <taxon>Saprolegniales</taxon>
        <taxon>Saprolegniaceae</taxon>
        <taxon>Saprolegnia</taxon>
    </lineage>
</organism>
<dbReference type="SMART" id="SM00233">
    <property type="entry name" value="PH"/>
    <property type="match status" value="1"/>
</dbReference>
<dbReference type="Proteomes" id="UP000030762">
    <property type="component" value="Unassembled WGS sequence"/>
</dbReference>
<dbReference type="PANTHER" id="PTHR45641:SF19">
    <property type="entry name" value="NEPHROCYSTIN-3"/>
    <property type="match status" value="1"/>
</dbReference>
<dbReference type="Pfam" id="PF13424">
    <property type="entry name" value="TPR_12"/>
    <property type="match status" value="1"/>
</dbReference>
<dbReference type="Gene3D" id="1.25.40.10">
    <property type="entry name" value="Tetratricopeptide repeat domain"/>
    <property type="match status" value="1"/>
</dbReference>
<dbReference type="eggNOG" id="KOG1840">
    <property type="taxonomic scope" value="Eukaryota"/>
</dbReference>
<dbReference type="GeneID" id="19945855"/>
<proteinExistence type="predicted"/>
<evidence type="ECO:0000313" key="5">
    <source>
        <dbReference type="EMBL" id="EQC37526.1"/>
    </source>
</evidence>
<keyword evidence="2" id="KW-0802">TPR repeat</keyword>
<dbReference type="InterPro" id="IPR011993">
    <property type="entry name" value="PH-like_dom_sf"/>
</dbReference>
<reference evidence="5 6" key="1">
    <citation type="submission" date="2012-04" db="EMBL/GenBank/DDBJ databases">
        <title>The Genome Sequence of Saprolegnia declina VS20.</title>
        <authorList>
            <consortium name="The Broad Institute Genome Sequencing Platform"/>
            <person name="Russ C."/>
            <person name="Nusbaum C."/>
            <person name="Tyler B."/>
            <person name="van West P."/>
            <person name="Dieguez-Uribeondo J."/>
            <person name="de Bruijn I."/>
            <person name="Tripathy S."/>
            <person name="Jiang R."/>
            <person name="Young S.K."/>
            <person name="Zeng Q."/>
            <person name="Gargeya S."/>
            <person name="Fitzgerald M."/>
            <person name="Haas B."/>
            <person name="Abouelleil A."/>
            <person name="Alvarado L."/>
            <person name="Arachchi H.M."/>
            <person name="Berlin A."/>
            <person name="Chapman S.B."/>
            <person name="Goldberg J."/>
            <person name="Griggs A."/>
            <person name="Gujja S."/>
            <person name="Hansen M."/>
            <person name="Howarth C."/>
            <person name="Imamovic A."/>
            <person name="Larimer J."/>
            <person name="McCowen C."/>
            <person name="Montmayeur A."/>
            <person name="Murphy C."/>
            <person name="Neiman D."/>
            <person name="Pearson M."/>
            <person name="Priest M."/>
            <person name="Roberts A."/>
            <person name="Saif S."/>
            <person name="Shea T."/>
            <person name="Sisk P."/>
            <person name="Sykes S."/>
            <person name="Wortman J."/>
            <person name="Nusbaum C."/>
            <person name="Birren B."/>
        </authorList>
    </citation>
    <scope>NUCLEOTIDE SEQUENCE [LARGE SCALE GENOMIC DNA]</scope>
    <source>
        <strain evidence="5 6">VS20</strain>
    </source>
</reference>
<dbReference type="InterPro" id="IPR019734">
    <property type="entry name" value="TPR_rpt"/>
</dbReference>
<evidence type="ECO:0000256" key="1">
    <source>
        <dbReference type="ARBA" id="ARBA00022737"/>
    </source>
</evidence>
<dbReference type="AlphaFoldDB" id="T0QS63"/>
<dbReference type="OMA" id="SEEIPWE"/>
<evidence type="ECO:0000256" key="2">
    <source>
        <dbReference type="ARBA" id="ARBA00022803"/>
    </source>
</evidence>
<dbReference type="Gene3D" id="2.30.29.30">
    <property type="entry name" value="Pleckstrin-homology domain (PH domain)/Phosphotyrosine-binding domain (PTB)"/>
    <property type="match status" value="1"/>
</dbReference>